<reference evidence="2 3" key="1">
    <citation type="submission" date="2013-08" db="EMBL/GenBank/DDBJ databases">
        <authorList>
            <person name="Weinstock G."/>
            <person name="Sodergren E."/>
            <person name="Wylie T."/>
            <person name="Fulton L."/>
            <person name="Fulton R."/>
            <person name="Fronick C."/>
            <person name="O'Laughlin M."/>
            <person name="Godfrey J."/>
            <person name="Miner T."/>
            <person name="Herter B."/>
            <person name="Appelbaum E."/>
            <person name="Cordes M."/>
            <person name="Lek S."/>
            <person name="Wollam A."/>
            <person name="Pepin K.H."/>
            <person name="Palsikar V.B."/>
            <person name="Mitreva M."/>
            <person name="Wilson R.K."/>
        </authorList>
    </citation>
    <scope>NUCLEOTIDE SEQUENCE [LARGE SCALE GENOMIC DNA]</scope>
    <source>
        <strain evidence="2 3">F0184</strain>
    </source>
</reference>
<dbReference type="HOGENOM" id="CLU_3122289_0_0_11"/>
<evidence type="ECO:0000313" key="3">
    <source>
        <dbReference type="Proteomes" id="UP000017174"/>
    </source>
</evidence>
<organism evidence="2 3">
    <name type="scientific">Rothia aeria F0184</name>
    <dbReference type="NCBI Taxonomy" id="888019"/>
    <lineage>
        <taxon>Bacteria</taxon>
        <taxon>Bacillati</taxon>
        <taxon>Actinomycetota</taxon>
        <taxon>Actinomycetes</taxon>
        <taxon>Micrococcales</taxon>
        <taxon>Micrococcaceae</taxon>
        <taxon>Rothia</taxon>
    </lineage>
</organism>
<protein>
    <submittedName>
        <fullName evidence="2">Uncharacterized protein</fullName>
    </submittedName>
</protein>
<comment type="caution">
    <text evidence="2">The sequence shown here is derived from an EMBL/GenBank/DDBJ whole genome shotgun (WGS) entry which is preliminary data.</text>
</comment>
<proteinExistence type="predicted"/>
<accession>U7UYI2</accession>
<name>U7UYI2_9MICC</name>
<evidence type="ECO:0000313" key="2">
    <source>
        <dbReference type="EMBL" id="ERT64346.1"/>
    </source>
</evidence>
<dbReference type="Proteomes" id="UP000017174">
    <property type="component" value="Unassembled WGS sequence"/>
</dbReference>
<feature type="compositionally biased region" description="Polar residues" evidence="1">
    <location>
        <begin position="1"/>
        <end position="13"/>
    </location>
</feature>
<evidence type="ECO:0000256" key="1">
    <source>
        <dbReference type="SAM" id="MobiDB-lite"/>
    </source>
</evidence>
<gene>
    <name evidence="2" type="ORF">HMPREF0742_02282</name>
</gene>
<feature type="region of interest" description="Disordered" evidence="1">
    <location>
        <begin position="1"/>
        <end position="27"/>
    </location>
</feature>
<dbReference type="AlphaFoldDB" id="U7UYI2"/>
<dbReference type="EMBL" id="AXZG01000061">
    <property type="protein sequence ID" value="ERT64346.1"/>
    <property type="molecule type" value="Genomic_DNA"/>
</dbReference>
<sequence>MKNKPSSARTSGLASHPLTHHHAMMHIINTLSTPPNLCTVHPPRHRAPYS</sequence>